<evidence type="ECO:0008006" key="4">
    <source>
        <dbReference type="Google" id="ProtNLM"/>
    </source>
</evidence>
<gene>
    <name evidence="2" type="ORF">HNP25_000875</name>
</gene>
<keyword evidence="1" id="KW-1133">Transmembrane helix</keyword>
<feature type="transmembrane region" description="Helical" evidence="1">
    <location>
        <begin position="6"/>
        <end position="26"/>
    </location>
</feature>
<evidence type="ECO:0000313" key="3">
    <source>
        <dbReference type="Proteomes" id="UP000524404"/>
    </source>
</evidence>
<dbReference type="PROSITE" id="PS51257">
    <property type="entry name" value="PROKAR_LIPOPROTEIN"/>
    <property type="match status" value="1"/>
</dbReference>
<dbReference type="EMBL" id="JACHKT010000004">
    <property type="protein sequence ID" value="MBB6002225.1"/>
    <property type="molecule type" value="Genomic_DNA"/>
</dbReference>
<keyword evidence="3" id="KW-1185">Reference proteome</keyword>
<evidence type="ECO:0000256" key="1">
    <source>
        <dbReference type="SAM" id="Phobius"/>
    </source>
</evidence>
<organism evidence="2 3">
    <name type="scientific">Arcicella rosea</name>
    <dbReference type="NCBI Taxonomy" id="502909"/>
    <lineage>
        <taxon>Bacteria</taxon>
        <taxon>Pseudomonadati</taxon>
        <taxon>Bacteroidota</taxon>
        <taxon>Cytophagia</taxon>
        <taxon>Cytophagales</taxon>
        <taxon>Flectobacillaceae</taxon>
        <taxon>Arcicella</taxon>
    </lineage>
</organism>
<dbReference type="Proteomes" id="UP000524404">
    <property type="component" value="Unassembled WGS sequence"/>
</dbReference>
<dbReference type="RefSeq" id="WP_184130833.1">
    <property type="nucleotide sequence ID" value="NZ_JACHKT010000004.1"/>
</dbReference>
<dbReference type="AlphaFoldDB" id="A0A841EGG1"/>
<protein>
    <recommendedName>
        <fullName evidence="4">Lipoprotein</fullName>
    </recommendedName>
</protein>
<comment type="caution">
    <text evidence="2">The sequence shown here is derived from an EMBL/GenBank/DDBJ whole genome shotgun (WGS) entry which is preliminary data.</text>
</comment>
<keyword evidence="1" id="KW-0812">Transmembrane</keyword>
<accession>A0A841EGG1</accession>
<sequence length="211" mass="24092">MKQNPSFFASITQYFSLLLLVNVLLISCDFSKRIDTTAAVKELHEREVKRITPAQFTAQVDEWGSIIVKKLNADLSKNLQDNTLKDSLAKAYRVEIVSGSPLQLKNPAWDKKINETLDAYQYNVLHNIPQIDNIQKSEDEAFFYYTSPITANKDLLKLDKKQLSSIGKKTKIDSLAFKKDGSFLGLWLIKFSKKEVVRLADPKHLKILSEK</sequence>
<keyword evidence="1" id="KW-0472">Membrane</keyword>
<proteinExistence type="predicted"/>
<evidence type="ECO:0000313" key="2">
    <source>
        <dbReference type="EMBL" id="MBB6002225.1"/>
    </source>
</evidence>
<name>A0A841EGG1_9BACT</name>
<reference evidence="2 3" key="1">
    <citation type="submission" date="2020-08" db="EMBL/GenBank/DDBJ databases">
        <title>Functional genomics of gut bacteria from endangered species of beetles.</title>
        <authorList>
            <person name="Carlos-Shanley C."/>
        </authorList>
    </citation>
    <scope>NUCLEOTIDE SEQUENCE [LARGE SCALE GENOMIC DNA]</scope>
    <source>
        <strain evidence="2 3">S00070</strain>
    </source>
</reference>